<dbReference type="InterPro" id="IPR011009">
    <property type="entry name" value="Kinase-like_dom_sf"/>
</dbReference>
<evidence type="ECO:0000256" key="4">
    <source>
        <dbReference type="ARBA" id="ARBA00022777"/>
    </source>
</evidence>
<organism evidence="6 7">
    <name type="scientific">Tanacetum coccineum</name>
    <dbReference type="NCBI Taxonomy" id="301880"/>
    <lineage>
        <taxon>Eukaryota</taxon>
        <taxon>Viridiplantae</taxon>
        <taxon>Streptophyta</taxon>
        <taxon>Embryophyta</taxon>
        <taxon>Tracheophyta</taxon>
        <taxon>Spermatophyta</taxon>
        <taxon>Magnoliopsida</taxon>
        <taxon>eudicotyledons</taxon>
        <taxon>Gunneridae</taxon>
        <taxon>Pentapetalae</taxon>
        <taxon>asterids</taxon>
        <taxon>campanulids</taxon>
        <taxon>Asterales</taxon>
        <taxon>Asteraceae</taxon>
        <taxon>Asteroideae</taxon>
        <taxon>Anthemideae</taxon>
        <taxon>Anthemidinae</taxon>
        <taxon>Tanacetum</taxon>
    </lineage>
</organism>
<dbReference type="EMBL" id="BQNB010008614">
    <property type="protein sequence ID" value="GJS51850.1"/>
    <property type="molecule type" value="Genomic_DNA"/>
</dbReference>
<accession>A0ABQ4WGA4</accession>
<evidence type="ECO:0000256" key="2">
    <source>
        <dbReference type="ARBA" id="ARBA00022679"/>
    </source>
</evidence>
<evidence type="ECO:0000256" key="3">
    <source>
        <dbReference type="ARBA" id="ARBA00022741"/>
    </source>
</evidence>
<keyword evidence="4 6" id="KW-0418">Kinase</keyword>
<evidence type="ECO:0000313" key="6">
    <source>
        <dbReference type="EMBL" id="GJS51850.1"/>
    </source>
</evidence>
<keyword evidence="5" id="KW-0067">ATP-binding</keyword>
<sequence>MRVEEAIASPLGSCPQGKGEWEGHAASRLSHYRASKAKAIMGQSEDRTYVESIKARNSQMVIEAIMYTRGSLGPIGFLAGIACSGNLGEADGGTAIRPRRYASVYGEGPPMGVPGPGEYRGRPRVVKGGFLERAGVAAVSPGTAGQSADKYEAYNFEYMEQGARERGHGWSYPCDIWSVGCILVELCSGEALFQIHENLEHLAIKEMVLGPLPSHMLKKAE</sequence>
<dbReference type="InterPro" id="IPR051175">
    <property type="entry name" value="CLK_kinases"/>
</dbReference>
<comment type="caution">
    <text evidence="6">The sequence shown here is derived from an EMBL/GenBank/DDBJ whole genome shotgun (WGS) entry which is preliminary data.</text>
</comment>
<dbReference type="Proteomes" id="UP001151760">
    <property type="component" value="Unassembled WGS sequence"/>
</dbReference>
<keyword evidence="2" id="KW-0808">Transferase</keyword>
<keyword evidence="1" id="KW-0723">Serine/threonine-protein kinase</keyword>
<evidence type="ECO:0000313" key="7">
    <source>
        <dbReference type="Proteomes" id="UP001151760"/>
    </source>
</evidence>
<proteinExistence type="predicted"/>
<reference evidence="6" key="2">
    <citation type="submission" date="2022-01" db="EMBL/GenBank/DDBJ databases">
        <authorList>
            <person name="Yamashiro T."/>
            <person name="Shiraishi A."/>
            <person name="Satake H."/>
            <person name="Nakayama K."/>
        </authorList>
    </citation>
    <scope>NUCLEOTIDE SEQUENCE</scope>
</reference>
<keyword evidence="7" id="KW-1185">Reference proteome</keyword>
<reference evidence="6" key="1">
    <citation type="journal article" date="2022" name="Int. J. Mol. Sci.">
        <title>Draft Genome of Tanacetum Coccineum: Genomic Comparison of Closely Related Tanacetum-Family Plants.</title>
        <authorList>
            <person name="Yamashiro T."/>
            <person name="Shiraishi A."/>
            <person name="Nakayama K."/>
            <person name="Satake H."/>
        </authorList>
    </citation>
    <scope>NUCLEOTIDE SEQUENCE</scope>
</reference>
<dbReference type="SUPFAM" id="SSF56112">
    <property type="entry name" value="Protein kinase-like (PK-like)"/>
    <property type="match status" value="1"/>
</dbReference>
<dbReference type="GO" id="GO:0016301">
    <property type="term" value="F:kinase activity"/>
    <property type="evidence" value="ECO:0007669"/>
    <property type="project" value="UniProtKB-KW"/>
</dbReference>
<dbReference type="Gene3D" id="1.10.510.10">
    <property type="entry name" value="Transferase(Phosphotransferase) domain 1"/>
    <property type="match status" value="1"/>
</dbReference>
<evidence type="ECO:0000256" key="1">
    <source>
        <dbReference type="ARBA" id="ARBA00022527"/>
    </source>
</evidence>
<gene>
    <name evidence="6" type="ORF">Tco_0625212</name>
</gene>
<protein>
    <submittedName>
        <fullName evidence="6">Serine/threonine-protein kinase AFC2</fullName>
    </submittedName>
</protein>
<keyword evidence="3" id="KW-0547">Nucleotide-binding</keyword>
<evidence type="ECO:0000256" key="5">
    <source>
        <dbReference type="ARBA" id="ARBA00022840"/>
    </source>
</evidence>
<dbReference type="PANTHER" id="PTHR45646">
    <property type="entry name" value="SERINE/THREONINE-PROTEIN KINASE DOA-RELATED"/>
    <property type="match status" value="1"/>
</dbReference>
<dbReference type="PANTHER" id="PTHR45646:SF7">
    <property type="entry name" value="SERINE_THREONINE-PROTEIN KINASE AFC2"/>
    <property type="match status" value="1"/>
</dbReference>
<name>A0ABQ4WGA4_9ASTR</name>